<dbReference type="OrthoDB" id="9795247at2"/>
<dbReference type="InterPro" id="IPR043129">
    <property type="entry name" value="ATPase_NBD"/>
</dbReference>
<gene>
    <name evidence="2" type="ORF">D1B17_06400</name>
</gene>
<evidence type="ECO:0000313" key="3">
    <source>
        <dbReference type="Proteomes" id="UP000267208"/>
    </source>
</evidence>
<protein>
    <submittedName>
        <fullName evidence="2">ROK family protein</fullName>
    </submittedName>
</protein>
<reference evidence="3" key="1">
    <citation type="submission" date="2018-08" db="EMBL/GenBank/DDBJ databases">
        <title>Genome of Lactobacillus sp. HBUAS52074.</title>
        <authorList>
            <person name="Guo Z."/>
            <person name="Zhang Z.D."/>
        </authorList>
    </citation>
    <scope>NUCLEOTIDE SEQUENCE [LARGE SCALE GENOMIC DNA]</scope>
    <source>
        <strain evidence="3">HBUAS52074</strain>
    </source>
</reference>
<keyword evidence="3" id="KW-1185">Reference proteome</keyword>
<dbReference type="RefSeq" id="WP_120142520.1">
    <property type="nucleotide sequence ID" value="NZ_CP031933.2"/>
</dbReference>
<accession>A0A386PQR9</accession>
<dbReference type="InterPro" id="IPR000600">
    <property type="entry name" value="ROK"/>
</dbReference>
<dbReference type="Proteomes" id="UP000267208">
    <property type="component" value="Chromosome"/>
</dbReference>
<name>A0A386PQR9_9LACO</name>
<organism evidence="2 3">
    <name type="scientific">Companilactobacillus zhachilii</name>
    <dbReference type="NCBI Taxonomy" id="2304606"/>
    <lineage>
        <taxon>Bacteria</taxon>
        <taxon>Bacillati</taxon>
        <taxon>Bacillota</taxon>
        <taxon>Bacilli</taxon>
        <taxon>Lactobacillales</taxon>
        <taxon>Lactobacillaceae</taxon>
        <taxon>Companilactobacillus</taxon>
    </lineage>
</organism>
<dbReference type="PANTHER" id="PTHR18964">
    <property type="entry name" value="ROK (REPRESSOR, ORF, KINASE) FAMILY"/>
    <property type="match status" value="1"/>
</dbReference>
<sequence>MNSDKLIAIDVGGTSIKYGLWNQRSLMLSNKDSVKTPETLEEFYGVIKYIADKFHNEQIQGIGLSIPGAVDQSTGIINGVSALPYIHGFKILDELESLTGHQMAMENDANCSALAEISIGAAKDFNNIVFLVIGTGVGGSVVIDGKIVYGSHLYGGELGMMLGSNGQTLSMAGTAVHLAERYNKKYQTDFSGQHVLELADTGDRGAIKEAQVMYDSLAQAIYNLQFVTDPEAIIIGGGISANNNFIANLKAAVTKLMAQWGDNVLAPQIKPAKYRNDANLIGAVYNFYNQFNQ</sequence>
<dbReference type="Gene3D" id="3.30.420.40">
    <property type="match status" value="2"/>
</dbReference>
<dbReference type="KEGG" id="lzh:D1B17_06400"/>
<dbReference type="AlphaFoldDB" id="A0A386PQR9"/>
<comment type="similarity">
    <text evidence="1">Belongs to the ROK (NagC/XylR) family.</text>
</comment>
<dbReference type="CDD" id="cd24152">
    <property type="entry name" value="ASKHA_NBD_ROK-like"/>
    <property type="match status" value="1"/>
</dbReference>
<proteinExistence type="inferred from homology"/>
<dbReference type="PANTHER" id="PTHR18964:SF170">
    <property type="entry name" value="SUGAR KINASE"/>
    <property type="match status" value="1"/>
</dbReference>
<dbReference type="Pfam" id="PF00480">
    <property type="entry name" value="ROK"/>
    <property type="match status" value="1"/>
</dbReference>
<evidence type="ECO:0000256" key="1">
    <source>
        <dbReference type="ARBA" id="ARBA00006479"/>
    </source>
</evidence>
<dbReference type="SUPFAM" id="SSF53067">
    <property type="entry name" value="Actin-like ATPase domain"/>
    <property type="match status" value="1"/>
</dbReference>
<evidence type="ECO:0000313" key="2">
    <source>
        <dbReference type="EMBL" id="AYE38281.1"/>
    </source>
</evidence>
<dbReference type="EMBL" id="CP031933">
    <property type="protein sequence ID" value="AYE38281.1"/>
    <property type="molecule type" value="Genomic_DNA"/>
</dbReference>